<dbReference type="GO" id="GO:0001750">
    <property type="term" value="C:photoreceptor outer segment"/>
    <property type="evidence" value="ECO:0007669"/>
    <property type="project" value="TreeGrafter"/>
</dbReference>
<organism evidence="4 5">
    <name type="scientific">Amphilophus citrinellus</name>
    <name type="common">Midas cichlid</name>
    <name type="synonym">Cichlasoma citrinellum</name>
    <dbReference type="NCBI Taxonomy" id="61819"/>
    <lineage>
        <taxon>Eukaryota</taxon>
        <taxon>Metazoa</taxon>
        <taxon>Chordata</taxon>
        <taxon>Craniata</taxon>
        <taxon>Vertebrata</taxon>
        <taxon>Euteleostomi</taxon>
        <taxon>Actinopterygii</taxon>
        <taxon>Neopterygii</taxon>
        <taxon>Teleostei</taxon>
        <taxon>Neoteleostei</taxon>
        <taxon>Acanthomorphata</taxon>
        <taxon>Ovalentaria</taxon>
        <taxon>Cichlomorphae</taxon>
        <taxon>Cichliformes</taxon>
        <taxon>Cichlidae</taxon>
        <taxon>New World cichlids</taxon>
        <taxon>Cichlasomatinae</taxon>
        <taxon>Heroini</taxon>
        <taxon>Amphilophus</taxon>
    </lineage>
</organism>
<dbReference type="Ensembl" id="ENSACIT00000017385.1">
    <property type="protein sequence ID" value="ENSACIP00000016929.1"/>
    <property type="gene ID" value="ENSACIG00000013198.1"/>
</dbReference>
<dbReference type="GeneTree" id="ENSGT00940000156236"/>
<name>A0A3Q0RWH4_AMPCI</name>
<reference evidence="4" key="2">
    <citation type="submission" date="2025-09" db="UniProtKB">
        <authorList>
            <consortium name="Ensembl"/>
        </authorList>
    </citation>
    <scope>IDENTIFICATION</scope>
</reference>
<keyword evidence="2" id="KW-0844">Vision</keyword>
<dbReference type="InterPro" id="IPR024253">
    <property type="entry name" value="Phosducin_thioredoxin-like_dom"/>
</dbReference>
<dbReference type="Proteomes" id="UP000261340">
    <property type="component" value="Unplaced"/>
</dbReference>
<dbReference type="GO" id="GO:0008277">
    <property type="term" value="P:regulation of G protein-coupled receptor signaling pathway"/>
    <property type="evidence" value="ECO:0007669"/>
    <property type="project" value="InterPro"/>
</dbReference>
<protein>
    <recommendedName>
        <fullName evidence="3">Phosducin domain-containing protein</fullName>
    </recommendedName>
</protein>
<dbReference type="AlphaFoldDB" id="A0A3Q0RWH4"/>
<dbReference type="InterPro" id="IPR051499">
    <property type="entry name" value="Phosducin-like_reg"/>
</dbReference>
<dbReference type="Gene3D" id="1.10.168.10">
    <property type="entry name" value="Phosducin, domain 2"/>
    <property type="match status" value="1"/>
</dbReference>
<dbReference type="STRING" id="61819.ENSACIP00000016929"/>
<dbReference type="PANTHER" id="PTHR46052:SF2">
    <property type="entry name" value="PHOSDUCIN 2"/>
    <property type="match status" value="1"/>
</dbReference>
<keyword evidence="1" id="KW-0597">Phosphoprotein</keyword>
<proteinExistence type="predicted"/>
<evidence type="ECO:0000313" key="5">
    <source>
        <dbReference type="Proteomes" id="UP000261340"/>
    </source>
</evidence>
<evidence type="ECO:0000256" key="2">
    <source>
        <dbReference type="ARBA" id="ARBA00023305"/>
    </source>
</evidence>
<keyword evidence="5" id="KW-1185">Reference proteome</keyword>
<reference evidence="4" key="1">
    <citation type="submission" date="2025-08" db="UniProtKB">
        <authorList>
            <consortium name="Ensembl"/>
        </authorList>
    </citation>
    <scope>IDENTIFICATION</scope>
</reference>
<evidence type="ECO:0000256" key="1">
    <source>
        <dbReference type="ARBA" id="ARBA00022553"/>
    </source>
</evidence>
<keyword evidence="2" id="KW-0716">Sensory transduction</keyword>
<dbReference type="PANTHER" id="PTHR46052">
    <property type="entry name" value="PHOSDUCIN-LIKE PROTEIN"/>
    <property type="match status" value="1"/>
</dbReference>
<dbReference type="Pfam" id="PF02114">
    <property type="entry name" value="Phosducin"/>
    <property type="match status" value="1"/>
</dbReference>
<dbReference type="GO" id="GO:0007601">
    <property type="term" value="P:visual perception"/>
    <property type="evidence" value="ECO:0007669"/>
    <property type="project" value="UniProtKB-KW"/>
</dbReference>
<dbReference type="InterPro" id="IPR001200">
    <property type="entry name" value="Phosducin"/>
</dbReference>
<sequence>MSDGLIELEETATHTGPKGVINDWRRFKLESMDQENLPPAKRELLRQMSSPNRVKDASRANLNRKVQYNPVPIMLNQCLTLMVSK</sequence>
<dbReference type="PRINTS" id="PR00677">
    <property type="entry name" value="PHOSDUCIN"/>
</dbReference>
<feature type="domain" description="Phosducin" evidence="3">
    <location>
        <begin position="7"/>
        <end position="55"/>
    </location>
</feature>
<evidence type="ECO:0000313" key="4">
    <source>
        <dbReference type="Ensembl" id="ENSACIP00000016929.1"/>
    </source>
</evidence>
<evidence type="ECO:0000259" key="3">
    <source>
        <dbReference type="Pfam" id="PF02114"/>
    </source>
</evidence>
<accession>A0A3Q0RWH4</accession>
<dbReference type="InterPro" id="IPR023196">
    <property type="entry name" value="Phosducin_N_dom_sf"/>
</dbReference>